<accession>A0A3G4VM37</accession>
<keyword evidence="10" id="KW-0175">Coiled coil</keyword>
<dbReference type="InterPro" id="IPR058781">
    <property type="entry name" value="HH_AprE-like"/>
</dbReference>
<dbReference type="PANTHER" id="PTHR30386">
    <property type="entry name" value="MEMBRANE FUSION SUBUNIT OF EMRAB-TOLC MULTIDRUG EFFLUX PUMP"/>
    <property type="match status" value="1"/>
</dbReference>
<dbReference type="AlphaFoldDB" id="A0A3G4VM37"/>
<dbReference type="SUPFAM" id="SSF56954">
    <property type="entry name" value="Outer membrane efflux proteins (OEP)"/>
    <property type="match status" value="1"/>
</dbReference>
<reference evidence="13 14" key="1">
    <citation type="submission" date="2018-11" db="EMBL/GenBank/DDBJ databases">
        <title>Complete Genome Sequence of Vbrio mediterranei 117-T6: a Potential Pathogen Bacteria Isolated from the Conchocelis of Pyropia.</title>
        <authorList>
            <person name="Liu Q."/>
        </authorList>
    </citation>
    <scope>NUCLEOTIDE SEQUENCE [LARGE SCALE GENOMIC DNA]</scope>
    <source>
        <strain evidence="13 14">117-T6</strain>
    </source>
</reference>
<organism evidence="13 14">
    <name type="scientific">Vibrio mediterranei</name>
    <dbReference type="NCBI Taxonomy" id="689"/>
    <lineage>
        <taxon>Bacteria</taxon>
        <taxon>Pseudomonadati</taxon>
        <taxon>Pseudomonadota</taxon>
        <taxon>Gammaproteobacteria</taxon>
        <taxon>Vibrionales</taxon>
        <taxon>Vibrionaceae</taxon>
        <taxon>Vibrio</taxon>
    </lineage>
</organism>
<evidence type="ECO:0000313" key="13">
    <source>
        <dbReference type="EMBL" id="AYV24692.1"/>
    </source>
</evidence>
<dbReference type="PANTHER" id="PTHR30386:SF26">
    <property type="entry name" value="TRANSPORT PROTEIN COMB"/>
    <property type="match status" value="1"/>
</dbReference>
<evidence type="ECO:0000256" key="8">
    <source>
        <dbReference type="ARBA" id="ARBA00023136"/>
    </source>
</evidence>
<keyword evidence="5 9" id="KW-0997">Cell inner membrane</keyword>
<evidence type="ECO:0000259" key="11">
    <source>
        <dbReference type="Pfam" id="PF25994"/>
    </source>
</evidence>
<evidence type="ECO:0000256" key="2">
    <source>
        <dbReference type="ARBA" id="ARBA00009477"/>
    </source>
</evidence>
<dbReference type="NCBIfam" id="TIGR01843">
    <property type="entry name" value="type_I_hlyD"/>
    <property type="match status" value="1"/>
</dbReference>
<dbReference type="InterPro" id="IPR058982">
    <property type="entry name" value="Beta-barrel_AprE"/>
</dbReference>
<dbReference type="RefSeq" id="WP_124942130.1">
    <property type="nucleotide sequence ID" value="NZ_CP033578.1"/>
</dbReference>
<keyword evidence="6 9" id="KW-0812">Transmembrane</keyword>
<feature type="coiled-coil region" evidence="10">
    <location>
        <begin position="263"/>
        <end position="297"/>
    </location>
</feature>
<feature type="domain" description="AprE-like long alpha-helical hairpin" evidence="11">
    <location>
        <begin position="93"/>
        <end position="290"/>
    </location>
</feature>
<dbReference type="EMBL" id="CP033578">
    <property type="protein sequence ID" value="AYV24692.1"/>
    <property type="molecule type" value="Genomic_DNA"/>
</dbReference>
<dbReference type="Proteomes" id="UP000279760">
    <property type="component" value="Chromosome 2"/>
</dbReference>
<keyword evidence="4 9" id="KW-1003">Cell membrane</keyword>
<evidence type="ECO:0000313" key="14">
    <source>
        <dbReference type="Proteomes" id="UP000279760"/>
    </source>
</evidence>
<keyword evidence="7 9" id="KW-1133">Transmembrane helix</keyword>
<name>A0A3G4VM37_9VIBR</name>
<dbReference type="Gene3D" id="2.40.30.170">
    <property type="match status" value="1"/>
</dbReference>
<comment type="similarity">
    <text evidence="2 9">Belongs to the membrane fusion protein (MFP) (TC 8.A.1) family.</text>
</comment>
<proteinExistence type="inferred from homology"/>
<evidence type="ECO:0000256" key="3">
    <source>
        <dbReference type="ARBA" id="ARBA00022448"/>
    </source>
</evidence>
<dbReference type="GO" id="GO:0005886">
    <property type="term" value="C:plasma membrane"/>
    <property type="evidence" value="ECO:0007669"/>
    <property type="project" value="UniProtKB-SubCell"/>
</dbReference>
<dbReference type="InterPro" id="IPR050739">
    <property type="entry name" value="MFP"/>
</dbReference>
<dbReference type="Pfam" id="PF26002">
    <property type="entry name" value="Beta-barrel_AprE"/>
    <property type="match status" value="1"/>
</dbReference>
<evidence type="ECO:0000256" key="4">
    <source>
        <dbReference type="ARBA" id="ARBA00022475"/>
    </source>
</evidence>
<keyword evidence="3 9" id="KW-0813">Transport</keyword>
<evidence type="ECO:0000256" key="10">
    <source>
        <dbReference type="SAM" id="Coils"/>
    </source>
</evidence>
<feature type="coiled-coil region" evidence="10">
    <location>
        <begin position="154"/>
        <end position="185"/>
    </location>
</feature>
<gene>
    <name evidence="13" type="ORF">ECB94_25985</name>
</gene>
<comment type="subcellular location">
    <subcellularLocation>
        <location evidence="1 9">Cell inner membrane</location>
        <topology evidence="1 9">Single-pass membrane protein</topology>
    </subcellularLocation>
</comment>
<evidence type="ECO:0000256" key="9">
    <source>
        <dbReference type="RuleBase" id="RU365093"/>
    </source>
</evidence>
<dbReference type="Gene3D" id="2.40.50.100">
    <property type="match status" value="1"/>
</dbReference>
<dbReference type="PRINTS" id="PR01490">
    <property type="entry name" value="RTXTOXIND"/>
</dbReference>
<evidence type="ECO:0000256" key="6">
    <source>
        <dbReference type="ARBA" id="ARBA00022692"/>
    </source>
</evidence>
<sequence length="442" mass="48801">MSTSHIEWNNRQLAYRSRKLIWIIAALVTVIIGWASWATLDEVVVGEGSVVPSQSVQTIQSLEGGLIENILVRQGDSVIKGQPLAILDDTRFRASFQESGKQFDSLAAQRIRLEAELASVKVDNQQSDWQKQVTVTPFDIVTNDTSSAALFNAKANYYERLEQVISELEESKLRIEQQAQAVSDTQSSIRTLQSSLAIVKKERDLLKSVVESGAVAEVELLKLNRDVIRLEGDLSSAKVSAQKQRAAYAEAIADHRGIALNYRTKAQGQLNEISATIAQLKESRQAIADQLRRTQIESPVDATVKEVFVRTIGGVVRPGEPIMELVPKNSGLIVEAKIAPKDIAFISVGLEATVKFSAYDFVIYGGQKGKVTYVSADALQTEDGAAYYRAHIELDQQALEEKSFTVIPGMQAAVDILTGEKTVLSYWLKPILRAKQNSLRER</sequence>
<evidence type="ECO:0000256" key="7">
    <source>
        <dbReference type="ARBA" id="ARBA00022989"/>
    </source>
</evidence>
<evidence type="ECO:0000256" key="1">
    <source>
        <dbReference type="ARBA" id="ARBA00004377"/>
    </source>
</evidence>
<evidence type="ECO:0000259" key="12">
    <source>
        <dbReference type="Pfam" id="PF26002"/>
    </source>
</evidence>
<protein>
    <recommendedName>
        <fullName evidence="9">Membrane fusion protein (MFP) family protein</fullName>
    </recommendedName>
</protein>
<evidence type="ECO:0000256" key="5">
    <source>
        <dbReference type="ARBA" id="ARBA00022519"/>
    </source>
</evidence>
<keyword evidence="8 9" id="KW-0472">Membrane</keyword>
<feature type="transmembrane region" description="Helical" evidence="9">
    <location>
        <begin position="20"/>
        <end position="40"/>
    </location>
</feature>
<dbReference type="GO" id="GO:0015031">
    <property type="term" value="P:protein transport"/>
    <property type="evidence" value="ECO:0007669"/>
    <property type="project" value="InterPro"/>
</dbReference>
<dbReference type="InterPro" id="IPR010129">
    <property type="entry name" value="T1SS_HlyD"/>
</dbReference>
<dbReference type="Pfam" id="PF25994">
    <property type="entry name" value="HH_AprE"/>
    <property type="match status" value="1"/>
</dbReference>
<feature type="domain" description="AprE-like beta-barrel" evidence="12">
    <location>
        <begin position="332"/>
        <end position="419"/>
    </location>
</feature>